<sequence length="73" mass="8195">MNLNTLDLNLLRVFIALYREKNVSRAASAIGLTQPAMSNALLRLRRAFDDELFVRTSQGMNDHASISRTAEIC</sequence>
<evidence type="ECO:0000256" key="1">
    <source>
        <dbReference type="ARBA" id="ARBA00009437"/>
    </source>
</evidence>
<keyword evidence="4" id="KW-0804">Transcription</keyword>
<dbReference type="RefSeq" id="WP_209167077.1">
    <property type="nucleotide sequence ID" value="NZ_CP154792.1"/>
</dbReference>
<evidence type="ECO:0000256" key="2">
    <source>
        <dbReference type="ARBA" id="ARBA00023015"/>
    </source>
</evidence>
<keyword evidence="2" id="KW-0805">Transcription regulation</keyword>
<dbReference type="PROSITE" id="PS50931">
    <property type="entry name" value="HTH_LYSR"/>
    <property type="match status" value="1"/>
</dbReference>
<comment type="similarity">
    <text evidence="1">Belongs to the LysR transcriptional regulatory family.</text>
</comment>
<reference evidence="6 7" key="1">
    <citation type="submission" date="2024-05" db="EMBL/GenBank/DDBJ databases">
        <title>Achromobacter denitrificans. BP1, complete genome.</title>
        <authorList>
            <person name="Zhang B."/>
        </authorList>
    </citation>
    <scope>NUCLEOTIDE SEQUENCE [LARGE SCALE GENOMIC DNA]</scope>
    <source>
        <strain evidence="6 7">BP1</strain>
    </source>
</reference>
<proteinExistence type="inferred from homology"/>
<organism evidence="6 7">
    <name type="scientific">Achromobacter denitrificans</name>
    <name type="common">Alcaligenes denitrificans</name>
    <dbReference type="NCBI Taxonomy" id="32002"/>
    <lineage>
        <taxon>Bacteria</taxon>
        <taxon>Pseudomonadati</taxon>
        <taxon>Pseudomonadota</taxon>
        <taxon>Betaproteobacteria</taxon>
        <taxon>Burkholderiales</taxon>
        <taxon>Alcaligenaceae</taxon>
        <taxon>Achromobacter</taxon>
    </lineage>
</organism>
<keyword evidence="7" id="KW-1185">Reference proteome</keyword>
<dbReference type="SUPFAM" id="SSF46785">
    <property type="entry name" value="Winged helix' DNA-binding domain"/>
    <property type="match status" value="1"/>
</dbReference>
<keyword evidence="3" id="KW-0238">DNA-binding</keyword>
<dbReference type="PANTHER" id="PTHR30118:SF15">
    <property type="entry name" value="TRANSCRIPTIONAL REGULATORY PROTEIN"/>
    <property type="match status" value="1"/>
</dbReference>
<dbReference type="InterPro" id="IPR050389">
    <property type="entry name" value="LysR-type_TF"/>
</dbReference>
<dbReference type="InterPro" id="IPR036388">
    <property type="entry name" value="WH-like_DNA-bd_sf"/>
</dbReference>
<dbReference type="Gene3D" id="1.10.10.10">
    <property type="entry name" value="Winged helix-like DNA-binding domain superfamily/Winged helix DNA-binding domain"/>
    <property type="match status" value="1"/>
</dbReference>
<evidence type="ECO:0000259" key="5">
    <source>
        <dbReference type="PROSITE" id="PS50931"/>
    </source>
</evidence>
<dbReference type="InterPro" id="IPR000847">
    <property type="entry name" value="LysR_HTH_N"/>
</dbReference>
<dbReference type="Pfam" id="PF00126">
    <property type="entry name" value="HTH_1"/>
    <property type="match status" value="1"/>
</dbReference>
<evidence type="ECO:0000256" key="3">
    <source>
        <dbReference type="ARBA" id="ARBA00023125"/>
    </source>
</evidence>
<dbReference type="InterPro" id="IPR036390">
    <property type="entry name" value="WH_DNA-bd_sf"/>
</dbReference>
<gene>
    <name evidence="6" type="ORF">AAIK43_22245</name>
</gene>
<feature type="domain" description="HTH lysR-type" evidence="5">
    <location>
        <begin position="6"/>
        <end position="61"/>
    </location>
</feature>
<dbReference type="PRINTS" id="PR00039">
    <property type="entry name" value="HTHLYSR"/>
</dbReference>
<protein>
    <submittedName>
        <fullName evidence="6">LysR family transcriptional regulator</fullName>
    </submittedName>
</protein>
<dbReference type="PANTHER" id="PTHR30118">
    <property type="entry name" value="HTH-TYPE TRANSCRIPTIONAL REGULATOR LEUO-RELATED"/>
    <property type="match status" value="1"/>
</dbReference>
<name>A0ABZ3FZ53_ACHDE</name>
<dbReference type="EMBL" id="CP154792">
    <property type="protein sequence ID" value="XAN14094.1"/>
    <property type="molecule type" value="Genomic_DNA"/>
</dbReference>
<evidence type="ECO:0000313" key="7">
    <source>
        <dbReference type="Proteomes" id="UP001446337"/>
    </source>
</evidence>
<dbReference type="Proteomes" id="UP001446337">
    <property type="component" value="Chromosome"/>
</dbReference>
<evidence type="ECO:0000256" key="4">
    <source>
        <dbReference type="ARBA" id="ARBA00023163"/>
    </source>
</evidence>
<accession>A0ABZ3FZ53</accession>
<evidence type="ECO:0000313" key="6">
    <source>
        <dbReference type="EMBL" id="XAN14094.1"/>
    </source>
</evidence>